<dbReference type="EC" id="5.1.3.2" evidence="3"/>
<evidence type="ECO:0000313" key="3">
    <source>
        <dbReference type="EMBL" id="VAW31363.1"/>
    </source>
</evidence>
<comment type="similarity">
    <text evidence="1">Belongs to the NAD(P)-dependent epimerase/dehydratase family.</text>
</comment>
<feature type="domain" description="NAD-dependent epimerase/dehydratase" evidence="2">
    <location>
        <begin position="3"/>
        <end position="240"/>
    </location>
</feature>
<dbReference type="PRINTS" id="PR01713">
    <property type="entry name" value="NUCEPIMERASE"/>
</dbReference>
<evidence type="ECO:0000259" key="2">
    <source>
        <dbReference type="Pfam" id="PF01370"/>
    </source>
</evidence>
<protein>
    <submittedName>
        <fullName evidence="3">UDP-glucose 4-epimerase</fullName>
        <ecNumber evidence="3">5.1.3.2</ecNumber>
    </submittedName>
</protein>
<dbReference type="InterPro" id="IPR036291">
    <property type="entry name" value="NAD(P)-bd_dom_sf"/>
</dbReference>
<name>A0A3B0USV0_9ZZZZ</name>
<accession>A0A3B0USV0</accession>
<dbReference type="InterPro" id="IPR001509">
    <property type="entry name" value="Epimerase_deHydtase"/>
</dbReference>
<dbReference type="Gene3D" id="3.40.50.720">
    <property type="entry name" value="NAD(P)-binding Rossmann-like Domain"/>
    <property type="match status" value="1"/>
</dbReference>
<gene>
    <name evidence="3" type="ORF">MNBD_CHLOROFLEXI01-179</name>
</gene>
<proteinExistence type="inferred from homology"/>
<sequence>MKIVVTGAAGFIGSHLAETLAKQGHTVVGIDSFTDYYAARLKQANADAIEAAGVTLHRLDLATDDLTSALQDVEFVFHLAGQPGISAAVPMADFVRNNLVMMNQLLLACQQQSTLRCFVNIATSSIYGRHAYDSEEAPPKPTSYYGVTKLAAEQLALAFHREQNLPACSLRIFSVIGPRERPEKLYPKLIRSILTDTPFPLFEGSTEHSRSYSYVGDIVEGFTAVLDRPDQVIGEIINMGSDIERTTGQGIAIIEKIMGKKATFDMKPKRPGDQLHTCANISKAKRLLGYTPHTTLEEALAAEVAWYVNDIYGRNLHNE</sequence>
<dbReference type="Pfam" id="PF01370">
    <property type="entry name" value="Epimerase"/>
    <property type="match status" value="1"/>
</dbReference>
<dbReference type="GO" id="GO:0003978">
    <property type="term" value="F:UDP-glucose 4-epimerase activity"/>
    <property type="evidence" value="ECO:0007669"/>
    <property type="project" value="UniProtKB-EC"/>
</dbReference>
<reference evidence="3" key="1">
    <citation type="submission" date="2018-06" db="EMBL/GenBank/DDBJ databases">
        <authorList>
            <person name="Zhirakovskaya E."/>
        </authorList>
    </citation>
    <scope>NUCLEOTIDE SEQUENCE</scope>
</reference>
<dbReference type="AlphaFoldDB" id="A0A3B0USV0"/>
<keyword evidence="3" id="KW-0413">Isomerase</keyword>
<evidence type="ECO:0000256" key="1">
    <source>
        <dbReference type="ARBA" id="ARBA00007637"/>
    </source>
</evidence>
<dbReference type="EMBL" id="UOEU01000206">
    <property type="protein sequence ID" value="VAW31363.1"/>
    <property type="molecule type" value="Genomic_DNA"/>
</dbReference>
<dbReference type="SUPFAM" id="SSF51735">
    <property type="entry name" value="NAD(P)-binding Rossmann-fold domains"/>
    <property type="match status" value="1"/>
</dbReference>
<dbReference type="PANTHER" id="PTHR43000">
    <property type="entry name" value="DTDP-D-GLUCOSE 4,6-DEHYDRATASE-RELATED"/>
    <property type="match status" value="1"/>
</dbReference>
<organism evidence="3">
    <name type="scientific">hydrothermal vent metagenome</name>
    <dbReference type="NCBI Taxonomy" id="652676"/>
    <lineage>
        <taxon>unclassified sequences</taxon>
        <taxon>metagenomes</taxon>
        <taxon>ecological metagenomes</taxon>
    </lineage>
</organism>